<dbReference type="NCBIfam" id="TIGR00377">
    <property type="entry name" value="ant_ant_sig"/>
    <property type="match status" value="1"/>
</dbReference>
<evidence type="ECO:0000313" key="5">
    <source>
        <dbReference type="Proteomes" id="UP000291269"/>
    </source>
</evidence>
<dbReference type="Proteomes" id="UP000291269">
    <property type="component" value="Unassembled WGS sequence"/>
</dbReference>
<comment type="caution">
    <text evidence="4">The sequence shown here is derived from an EMBL/GenBank/DDBJ whole genome shotgun (WGS) entry which is preliminary data.</text>
</comment>
<reference evidence="4 5" key="1">
    <citation type="journal article" date="2019" name="Gut">
        <title>Antibiotics-induced monodominance of a novel gut bacterial order.</title>
        <authorList>
            <person name="Hildebrand F."/>
            <person name="Moitinho-Silva L."/>
            <person name="Blasche S."/>
            <person name="Jahn M.T."/>
            <person name="Gossmann T.I."/>
            <person name="Heuerta-Cepas J."/>
            <person name="Hercog R."/>
            <person name="Luetge M."/>
            <person name="Bahram M."/>
            <person name="Pryszlak A."/>
            <person name="Alves R.J."/>
            <person name="Waszak S.M."/>
            <person name="Zhu A."/>
            <person name="Ye L."/>
            <person name="Costea P.I."/>
            <person name="Aalvink S."/>
            <person name="Belzer C."/>
            <person name="Forslund S.K."/>
            <person name="Sunagawa S."/>
            <person name="Hentschel U."/>
            <person name="Merten C."/>
            <person name="Patil K.R."/>
            <person name="Benes V."/>
            <person name="Bork P."/>
        </authorList>
    </citation>
    <scope>NUCLEOTIDE SEQUENCE [LARGE SCALE GENOMIC DNA]</scope>
    <source>
        <strain evidence="4 5">HDS1380</strain>
    </source>
</reference>
<dbReference type="InterPro" id="IPR003658">
    <property type="entry name" value="Anti-sigma_ant"/>
</dbReference>
<dbReference type="OrthoDB" id="9796601at2"/>
<accession>A0A4Q2KAF1</accession>
<evidence type="ECO:0000256" key="2">
    <source>
        <dbReference type="RuleBase" id="RU003749"/>
    </source>
</evidence>
<comment type="similarity">
    <text evidence="1 2">Belongs to the anti-sigma-factor antagonist family.</text>
</comment>
<dbReference type="InterPro" id="IPR036513">
    <property type="entry name" value="STAS_dom_sf"/>
</dbReference>
<name>A0A4Q2KAF1_9FIRM</name>
<evidence type="ECO:0000313" key="4">
    <source>
        <dbReference type="EMBL" id="RXZ60947.1"/>
    </source>
</evidence>
<evidence type="ECO:0000259" key="3">
    <source>
        <dbReference type="PROSITE" id="PS50801"/>
    </source>
</evidence>
<dbReference type="InterPro" id="IPR002645">
    <property type="entry name" value="STAS_dom"/>
</dbReference>
<dbReference type="GO" id="GO:0043856">
    <property type="term" value="F:anti-sigma factor antagonist activity"/>
    <property type="evidence" value="ECO:0007669"/>
    <property type="project" value="InterPro"/>
</dbReference>
<dbReference type="SUPFAM" id="SSF52091">
    <property type="entry name" value="SpoIIaa-like"/>
    <property type="match status" value="1"/>
</dbReference>
<dbReference type="EMBL" id="SDOZ01000002">
    <property type="protein sequence ID" value="RXZ60947.1"/>
    <property type="molecule type" value="Genomic_DNA"/>
</dbReference>
<dbReference type="RefSeq" id="WP_129223130.1">
    <property type="nucleotide sequence ID" value="NZ_SDOZ01000002.1"/>
</dbReference>
<dbReference type="Pfam" id="PF01740">
    <property type="entry name" value="STAS"/>
    <property type="match status" value="1"/>
</dbReference>
<feature type="domain" description="STAS" evidence="3">
    <location>
        <begin position="1"/>
        <end position="102"/>
    </location>
</feature>
<keyword evidence="5" id="KW-1185">Reference proteome</keyword>
<organism evidence="4 5">
    <name type="scientific">Candidatus Borkfalkia ceftriaxoniphila</name>
    <dbReference type="NCBI Taxonomy" id="2508949"/>
    <lineage>
        <taxon>Bacteria</taxon>
        <taxon>Bacillati</taxon>
        <taxon>Bacillota</taxon>
        <taxon>Clostridia</taxon>
        <taxon>Christensenellales</taxon>
        <taxon>Christensenellaceae</taxon>
        <taxon>Candidatus Borkfalkia</taxon>
    </lineage>
</organism>
<proteinExistence type="inferred from homology"/>
<gene>
    <name evidence="4" type="ORF">ESZ91_00740</name>
</gene>
<sequence>MNISSQKQGADLYIYLSGELDEYNASLVRDKVDALIDANISSERVIVNLAGVKFMDSTGIGFLIGRYKKLKRCSTPMYIQEPNLNADKILNISGIYSLIPKL</sequence>
<protein>
    <recommendedName>
        <fullName evidence="2">Anti-sigma factor antagonist</fullName>
    </recommendedName>
</protein>
<dbReference type="PANTHER" id="PTHR33495">
    <property type="entry name" value="ANTI-SIGMA FACTOR ANTAGONIST TM_1081-RELATED-RELATED"/>
    <property type="match status" value="1"/>
</dbReference>
<dbReference type="AlphaFoldDB" id="A0A4Q2KAF1"/>
<dbReference type="CDD" id="cd07043">
    <property type="entry name" value="STAS_anti-anti-sigma_factors"/>
    <property type="match status" value="1"/>
</dbReference>
<dbReference type="Gene3D" id="3.30.750.24">
    <property type="entry name" value="STAS domain"/>
    <property type="match status" value="1"/>
</dbReference>
<evidence type="ECO:0000256" key="1">
    <source>
        <dbReference type="ARBA" id="ARBA00009013"/>
    </source>
</evidence>
<dbReference type="PANTHER" id="PTHR33495:SF2">
    <property type="entry name" value="ANTI-SIGMA FACTOR ANTAGONIST TM_1081-RELATED"/>
    <property type="match status" value="1"/>
</dbReference>
<dbReference type="PROSITE" id="PS50801">
    <property type="entry name" value="STAS"/>
    <property type="match status" value="1"/>
</dbReference>